<feature type="domain" description="Rnh202 triple barrel" evidence="1">
    <location>
        <begin position="16"/>
        <end position="91"/>
    </location>
</feature>
<dbReference type="EMBL" id="KZ819662">
    <property type="protein sequence ID" value="PWN31146.1"/>
    <property type="molecule type" value="Genomic_DNA"/>
</dbReference>
<name>A0A316V0S1_9BASI</name>
<dbReference type="RefSeq" id="XP_025365758.1">
    <property type="nucleotide sequence ID" value="XM_025508042.1"/>
</dbReference>
<dbReference type="Proteomes" id="UP000245884">
    <property type="component" value="Unassembled WGS sequence"/>
</dbReference>
<dbReference type="Pfam" id="PF17745">
    <property type="entry name" value="Ydr279_N"/>
    <property type="match status" value="1"/>
</dbReference>
<dbReference type="Gene3D" id="2.20.25.530">
    <property type="match status" value="1"/>
</dbReference>
<dbReference type="PANTHER" id="PTHR13383:SF11">
    <property type="entry name" value="RIBONUCLEASE H2 SUBUNIT B"/>
    <property type="match status" value="1"/>
</dbReference>
<evidence type="ECO:0000259" key="1">
    <source>
        <dbReference type="Pfam" id="PF17745"/>
    </source>
</evidence>
<dbReference type="PANTHER" id="PTHR13383">
    <property type="entry name" value="RIBONUCLEASE H2 SUBUNIT B"/>
    <property type="match status" value="1"/>
</dbReference>
<accession>A0A316V0S1</accession>
<evidence type="ECO:0000313" key="3">
    <source>
        <dbReference type="Proteomes" id="UP000245884"/>
    </source>
</evidence>
<dbReference type="InterPro" id="IPR040456">
    <property type="entry name" value="RNase_H2_suB"/>
</dbReference>
<dbReference type="GO" id="GO:0006401">
    <property type="term" value="P:RNA catabolic process"/>
    <property type="evidence" value="ECO:0007669"/>
    <property type="project" value="TreeGrafter"/>
</dbReference>
<gene>
    <name evidence="2" type="ORF">BDZ90DRAFT_258182</name>
</gene>
<dbReference type="GeneID" id="37029865"/>
<dbReference type="GO" id="GO:0032299">
    <property type="term" value="C:ribonuclease H2 complex"/>
    <property type="evidence" value="ECO:0007669"/>
    <property type="project" value="InterPro"/>
</dbReference>
<dbReference type="OrthoDB" id="29098at2759"/>
<dbReference type="GO" id="GO:0005654">
    <property type="term" value="C:nucleoplasm"/>
    <property type="evidence" value="ECO:0007669"/>
    <property type="project" value="TreeGrafter"/>
</dbReference>
<protein>
    <recommendedName>
        <fullName evidence="1">Rnh202 triple barrel domain-containing protein</fullName>
    </recommendedName>
</protein>
<keyword evidence="3" id="KW-1185">Reference proteome</keyword>
<dbReference type="InterPro" id="IPR041195">
    <property type="entry name" value="Rnh202_N"/>
</dbReference>
<sequence length="262" mass="29052">MTTSHEDGRLIIAGPSRLVEEEQRFLLLPHPRTHAPAYFVMDDEQGEAYELQAVSKERRSWMLNGRQAAVEEGGQGWVMQDGSLHLLLPLDPIFLLLPLLPVPTTSSSYLTSDDIFDSAASRHYAARVKAYNALAGQSQAQNEGVAALDEDAGIWEDVVAFGRSKTAQKALERCCDVQAISPTLSAYRPSLPTLRSILHAKLQALCTTMETDYSATLGRTLAKRLEFNATEEQVARERIKLGKEVLMGYMSAEWGKMILDEL</sequence>
<dbReference type="Gene3D" id="1.10.20.120">
    <property type="match status" value="1"/>
</dbReference>
<proteinExistence type="predicted"/>
<dbReference type="AlphaFoldDB" id="A0A316V0S1"/>
<evidence type="ECO:0000313" key="2">
    <source>
        <dbReference type="EMBL" id="PWN31146.1"/>
    </source>
</evidence>
<dbReference type="STRING" id="1569628.A0A316V0S1"/>
<reference evidence="2 3" key="1">
    <citation type="journal article" date="2018" name="Mol. Biol. Evol.">
        <title>Broad Genomic Sampling Reveals a Smut Pathogenic Ancestry of the Fungal Clade Ustilaginomycotina.</title>
        <authorList>
            <person name="Kijpornyongpan T."/>
            <person name="Mondo S.J."/>
            <person name="Barry K."/>
            <person name="Sandor L."/>
            <person name="Lee J."/>
            <person name="Lipzen A."/>
            <person name="Pangilinan J."/>
            <person name="LaButti K."/>
            <person name="Hainaut M."/>
            <person name="Henrissat B."/>
            <person name="Grigoriev I.V."/>
            <person name="Spatafora J.W."/>
            <person name="Aime M.C."/>
        </authorList>
    </citation>
    <scope>NUCLEOTIDE SEQUENCE [LARGE SCALE GENOMIC DNA]</scope>
    <source>
        <strain evidence="2 3">MCA 5214</strain>
    </source>
</reference>
<organism evidence="2 3">
    <name type="scientific">Jaminaea rosea</name>
    <dbReference type="NCBI Taxonomy" id="1569628"/>
    <lineage>
        <taxon>Eukaryota</taxon>
        <taxon>Fungi</taxon>
        <taxon>Dikarya</taxon>
        <taxon>Basidiomycota</taxon>
        <taxon>Ustilaginomycotina</taxon>
        <taxon>Exobasidiomycetes</taxon>
        <taxon>Microstromatales</taxon>
        <taxon>Microstromatales incertae sedis</taxon>
        <taxon>Jaminaea</taxon>
    </lineage>
</organism>